<proteinExistence type="predicted"/>
<name>A0A699QIV2_TANCI</name>
<feature type="non-terminal residue" evidence="1">
    <location>
        <position position="123"/>
    </location>
</feature>
<reference evidence="1" key="1">
    <citation type="journal article" date="2019" name="Sci. Rep.">
        <title>Draft genome of Tanacetum cinerariifolium, the natural source of mosquito coil.</title>
        <authorList>
            <person name="Yamashiro T."/>
            <person name="Shiraishi A."/>
            <person name="Satake H."/>
            <person name="Nakayama K."/>
        </authorList>
    </citation>
    <scope>NUCLEOTIDE SEQUENCE</scope>
</reference>
<sequence>MLKSNYNTNLARILPKKVYSPCIMDWTMLNTLGYGDTIGEMLEIKVNEIGGDEILFTSEAWRRAFDINKPIYTEPCKSSTPLMNLMSEEELVLSRSSAKTIRKPVLKVIQKMITYSLCQRTTG</sequence>
<evidence type="ECO:0000313" key="1">
    <source>
        <dbReference type="EMBL" id="GFC69654.1"/>
    </source>
</evidence>
<dbReference type="AlphaFoldDB" id="A0A699QIV2"/>
<accession>A0A699QIV2</accession>
<comment type="caution">
    <text evidence="1">The sequence shown here is derived from an EMBL/GenBank/DDBJ whole genome shotgun (WGS) entry which is preliminary data.</text>
</comment>
<organism evidence="1">
    <name type="scientific">Tanacetum cinerariifolium</name>
    <name type="common">Dalmatian daisy</name>
    <name type="synonym">Chrysanthemum cinerariifolium</name>
    <dbReference type="NCBI Taxonomy" id="118510"/>
    <lineage>
        <taxon>Eukaryota</taxon>
        <taxon>Viridiplantae</taxon>
        <taxon>Streptophyta</taxon>
        <taxon>Embryophyta</taxon>
        <taxon>Tracheophyta</taxon>
        <taxon>Spermatophyta</taxon>
        <taxon>Magnoliopsida</taxon>
        <taxon>eudicotyledons</taxon>
        <taxon>Gunneridae</taxon>
        <taxon>Pentapetalae</taxon>
        <taxon>asterids</taxon>
        <taxon>campanulids</taxon>
        <taxon>Asterales</taxon>
        <taxon>Asteraceae</taxon>
        <taxon>Asteroideae</taxon>
        <taxon>Anthemideae</taxon>
        <taxon>Anthemidinae</taxon>
        <taxon>Tanacetum</taxon>
    </lineage>
</organism>
<gene>
    <name evidence="1" type="ORF">Tci_841624</name>
</gene>
<protein>
    <submittedName>
        <fullName evidence="1">Uncharacterized protein</fullName>
    </submittedName>
</protein>
<dbReference type="EMBL" id="BKCJ011025474">
    <property type="protein sequence ID" value="GFC69654.1"/>
    <property type="molecule type" value="Genomic_DNA"/>
</dbReference>